<dbReference type="Gene3D" id="2.30.30.40">
    <property type="entry name" value="SH3 Domains"/>
    <property type="match status" value="1"/>
</dbReference>
<keyword evidence="1" id="KW-0732">Signal</keyword>
<reference evidence="2 3" key="1">
    <citation type="submission" date="2017-08" db="EMBL/GenBank/DDBJ databases">
        <title>Infants hospitalized years apart are colonized by the same room-sourced microbial strains.</title>
        <authorList>
            <person name="Brooks B."/>
            <person name="Olm M.R."/>
            <person name="Firek B.A."/>
            <person name="Baker R."/>
            <person name="Thomas B.C."/>
            <person name="Morowitz M.J."/>
            <person name="Banfield J.F."/>
        </authorList>
    </citation>
    <scope>NUCLEOTIDE SEQUENCE [LARGE SCALE GENOMIC DNA]</scope>
    <source>
        <strain evidence="2">S2_018_000_R3_119</strain>
    </source>
</reference>
<evidence type="ECO:0000256" key="1">
    <source>
        <dbReference type="SAM" id="SignalP"/>
    </source>
</evidence>
<evidence type="ECO:0008006" key="4">
    <source>
        <dbReference type="Google" id="ProtNLM"/>
    </source>
</evidence>
<evidence type="ECO:0000313" key="2">
    <source>
        <dbReference type="EMBL" id="PZO76892.1"/>
    </source>
</evidence>
<protein>
    <recommendedName>
        <fullName evidence="4">SH3b domain-containing protein</fullName>
    </recommendedName>
</protein>
<dbReference type="Pfam" id="PF06347">
    <property type="entry name" value="SH3_4"/>
    <property type="match status" value="2"/>
</dbReference>
<comment type="caution">
    <text evidence="2">The sequence shown here is derived from an EMBL/GenBank/DDBJ whole genome shotgun (WGS) entry which is preliminary data.</text>
</comment>
<dbReference type="Proteomes" id="UP000249555">
    <property type="component" value="Unassembled WGS sequence"/>
</dbReference>
<gene>
    <name evidence="2" type="ORF">DI640_00255</name>
</gene>
<organism evidence="2 3">
    <name type="scientific">Sphingomonas taxi</name>
    <dbReference type="NCBI Taxonomy" id="1549858"/>
    <lineage>
        <taxon>Bacteria</taxon>
        <taxon>Pseudomonadati</taxon>
        <taxon>Pseudomonadota</taxon>
        <taxon>Alphaproteobacteria</taxon>
        <taxon>Sphingomonadales</taxon>
        <taxon>Sphingomonadaceae</taxon>
        <taxon>Sphingomonas</taxon>
    </lineage>
</organism>
<name>A0A2W4Z8S5_9SPHN</name>
<proteinExistence type="predicted"/>
<dbReference type="EMBL" id="QFMX01000001">
    <property type="protein sequence ID" value="PZO76892.1"/>
    <property type="molecule type" value="Genomic_DNA"/>
</dbReference>
<dbReference type="InterPro" id="IPR010466">
    <property type="entry name" value="DUF1058"/>
</dbReference>
<feature type="chain" id="PRO_5015898860" description="SH3b domain-containing protein" evidence="1">
    <location>
        <begin position="26"/>
        <end position="165"/>
    </location>
</feature>
<sequence>MTMRILAAALSAFVIVALVPDPATAADAKRSVPYYASISATRARMRTGPARTYPASWLYQRQDLPIKVVAIFKEWRKVADPDGTEGWMQANLLSGTRTAIVRGAGPVELREKPVSGSRLLWRAAPGVVGRLSQCGNGWCRMDVKGRAGFVQISGLWGVEAGETLP</sequence>
<evidence type="ECO:0000313" key="3">
    <source>
        <dbReference type="Proteomes" id="UP000249555"/>
    </source>
</evidence>
<dbReference type="AlphaFoldDB" id="A0A2W4Z8S5"/>
<feature type="signal peptide" evidence="1">
    <location>
        <begin position="1"/>
        <end position="25"/>
    </location>
</feature>
<accession>A0A2W4Z8S5</accession>